<dbReference type="EMBL" id="JANPWB010000013">
    <property type="protein sequence ID" value="KAJ1108661.1"/>
    <property type="molecule type" value="Genomic_DNA"/>
</dbReference>
<protein>
    <submittedName>
        <fullName evidence="1">Uncharacterized protein</fullName>
    </submittedName>
</protein>
<keyword evidence="2" id="KW-1185">Reference proteome</keyword>
<dbReference type="AlphaFoldDB" id="A0AAV7MY14"/>
<dbReference type="Proteomes" id="UP001066276">
    <property type="component" value="Chromosome 9"/>
</dbReference>
<gene>
    <name evidence="1" type="ORF">NDU88_006037</name>
</gene>
<name>A0AAV7MY14_PLEWA</name>
<accession>A0AAV7MY14</accession>
<organism evidence="1 2">
    <name type="scientific">Pleurodeles waltl</name>
    <name type="common">Iberian ribbed newt</name>
    <dbReference type="NCBI Taxonomy" id="8319"/>
    <lineage>
        <taxon>Eukaryota</taxon>
        <taxon>Metazoa</taxon>
        <taxon>Chordata</taxon>
        <taxon>Craniata</taxon>
        <taxon>Vertebrata</taxon>
        <taxon>Euteleostomi</taxon>
        <taxon>Amphibia</taxon>
        <taxon>Batrachia</taxon>
        <taxon>Caudata</taxon>
        <taxon>Salamandroidea</taxon>
        <taxon>Salamandridae</taxon>
        <taxon>Pleurodelinae</taxon>
        <taxon>Pleurodeles</taxon>
    </lineage>
</organism>
<comment type="caution">
    <text evidence="1">The sequence shown here is derived from an EMBL/GenBank/DDBJ whole genome shotgun (WGS) entry which is preliminary data.</text>
</comment>
<reference evidence="1" key="1">
    <citation type="journal article" date="2022" name="bioRxiv">
        <title>Sequencing and chromosome-scale assembly of the giantPleurodeles waltlgenome.</title>
        <authorList>
            <person name="Brown T."/>
            <person name="Elewa A."/>
            <person name="Iarovenko S."/>
            <person name="Subramanian E."/>
            <person name="Araus A.J."/>
            <person name="Petzold A."/>
            <person name="Susuki M."/>
            <person name="Suzuki K.-i.T."/>
            <person name="Hayashi T."/>
            <person name="Toyoda A."/>
            <person name="Oliveira C."/>
            <person name="Osipova E."/>
            <person name="Leigh N.D."/>
            <person name="Simon A."/>
            <person name="Yun M.H."/>
        </authorList>
    </citation>
    <scope>NUCLEOTIDE SEQUENCE</scope>
    <source>
        <strain evidence="1">20211129_DDA</strain>
        <tissue evidence="1">Liver</tissue>
    </source>
</reference>
<evidence type="ECO:0000313" key="1">
    <source>
        <dbReference type="EMBL" id="KAJ1108661.1"/>
    </source>
</evidence>
<evidence type="ECO:0000313" key="2">
    <source>
        <dbReference type="Proteomes" id="UP001066276"/>
    </source>
</evidence>
<proteinExistence type="predicted"/>
<sequence length="129" mass="14470">MNQILPSALPCFVSCPERFAVGPSRHSSFYTRQLFGEALRFNYQATATSLCCKPAPFGCCFGALRDEDKRPSSHICLSLPGKNCDREQLNSYFLLTKPGHSTLMLKDSHRSNNELTLPTEASRILDWPN</sequence>